<feature type="transmembrane region" description="Helical" evidence="6">
    <location>
        <begin position="283"/>
        <end position="311"/>
    </location>
</feature>
<dbReference type="GeneID" id="67473516"/>
<evidence type="ECO:0000256" key="4">
    <source>
        <dbReference type="ARBA" id="ARBA00022989"/>
    </source>
</evidence>
<accession>T4VSS0</accession>
<comment type="subcellular location">
    <subcellularLocation>
        <location evidence="1">Cell membrane</location>
        <topology evidence="1">Multi-pass membrane protein</topology>
    </subcellularLocation>
</comment>
<evidence type="ECO:0000313" key="8">
    <source>
        <dbReference type="Proteomes" id="UP000015688"/>
    </source>
</evidence>
<protein>
    <submittedName>
        <fullName evidence="7">Amino acid permease family protein</fullName>
    </submittedName>
</protein>
<feature type="transmembrane region" description="Helical" evidence="6">
    <location>
        <begin position="388"/>
        <end position="406"/>
    </location>
</feature>
<feature type="transmembrane region" description="Helical" evidence="6">
    <location>
        <begin position="203"/>
        <end position="224"/>
    </location>
</feature>
<dbReference type="AlphaFoldDB" id="T4VSS0"/>
<dbReference type="InterPro" id="IPR050367">
    <property type="entry name" value="APC_superfamily"/>
</dbReference>
<reference evidence="7 8" key="1">
    <citation type="submission" date="2013-06" db="EMBL/GenBank/DDBJ databases">
        <authorList>
            <person name="Walk S."/>
            <person name="Aronoff D."/>
            <person name="Young V.Y."/>
            <person name="Marsh J."/>
            <person name="Harrison L."/>
            <person name="Daugherty S.C."/>
            <person name="Shefchek K.A."/>
            <person name="Hine E.E."/>
            <person name="Tallon L.J."/>
            <person name="Sadzewicz L.K."/>
            <person name="Rasko D.A."/>
        </authorList>
    </citation>
    <scope>NUCLEOTIDE SEQUENCE [LARGE SCALE GENOMIC DNA]</scope>
    <source>
        <strain evidence="7 8">ATCC 638</strain>
    </source>
</reference>
<evidence type="ECO:0000256" key="5">
    <source>
        <dbReference type="ARBA" id="ARBA00023136"/>
    </source>
</evidence>
<dbReference type="PATRIC" id="fig|1233171.3.peg.2570"/>
<evidence type="ECO:0000256" key="3">
    <source>
        <dbReference type="ARBA" id="ARBA00022692"/>
    </source>
</evidence>
<dbReference type="PANTHER" id="PTHR42770:SF7">
    <property type="entry name" value="MEMBRANE PROTEIN"/>
    <property type="match status" value="1"/>
</dbReference>
<dbReference type="PANTHER" id="PTHR42770">
    <property type="entry name" value="AMINO ACID TRANSPORTER-RELATED"/>
    <property type="match status" value="1"/>
</dbReference>
<dbReference type="GO" id="GO:0022857">
    <property type="term" value="F:transmembrane transporter activity"/>
    <property type="evidence" value="ECO:0007669"/>
    <property type="project" value="InterPro"/>
</dbReference>
<keyword evidence="3 6" id="KW-0812">Transmembrane</keyword>
<evidence type="ECO:0000256" key="6">
    <source>
        <dbReference type="SAM" id="Phobius"/>
    </source>
</evidence>
<dbReference type="GO" id="GO:0005886">
    <property type="term" value="C:plasma membrane"/>
    <property type="evidence" value="ECO:0007669"/>
    <property type="project" value="UniProtKB-SubCell"/>
</dbReference>
<name>T4VSS0_PARBF</name>
<feature type="transmembrane region" description="Helical" evidence="6">
    <location>
        <begin position="163"/>
        <end position="183"/>
    </location>
</feature>
<feature type="transmembrane region" description="Helical" evidence="6">
    <location>
        <begin position="332"/>
        <end position="350"/>
    </location>
</feature>
<sequence>MKSYLTKIDLFSIVIGSIIGWGAFMLPGTKFLQESGIINTALGLSLGAICIMIIEYNYRVMMEEHDEEGGEFSYTYNILGKNHGFIVGWFLLLAYFTMIPLNATAFPLVIEKVFGDILKFGYIYNVAGVDVYLGEVLVSNVIVILFAYFNIKGIKNSSKIQNKIIFTLIILVAVIFITMFIKSDRNIIIDNYISNYKFNLKQVLTTFAITPFAFVGFDAIPQLSKEYKFSAKKASLVAIISLSIGTLIYNALNIITAMAYSPYKAKTLEWALGSAVSENLGRLGFVLLVIALIAAISSGINGFMICSSKLIGSIADYKILPRKFGELNNKGVLKNAIIFISVVSLIAPWFGRTVIIWIVDMASLGASIAYMYVSYIAMRKARNFKSKIMSLLGTSISLLFILLLLIPMSPASLGKESLIALGIWILLGFIFLKFGNLNEK</sequence>
<feature type="transmembrane region" description="Helical" evidence="6">
    <location>
        <begin position="356"/>
        <end position="376"/>
    </location>
</feature>
<evidence type="ECO:0000256" key="2">
    <source>
        <dbReference type="ARBA" id="ARBA00022475"/>
    </source>
</evidence>
<feature type="transmembrane region" description="Helical" evidence="6">
    <location>
        <begin position="236"/>
        <end position="263"/>
    </location>
</feature>
<dbReference type="InterPro" id="IPR002293">
    <property type="entry name" value="AA/rel_permease1"/>
</dbReference>
<evidence type="ECO:0000313" key="7">
    <source>
        <dbReference type="EMBL" id="EQK43737.1"/>
    </source>
</evidence>
<proteinExistence type="predicted"/>
<evidence type="ECO:0000256" key="1">
    <source>
        <dbReference type="ARBA" id="ARBA00004651"/>
    </source>
</evidence>
<organism evidence="7 8">
    <name type="scientific">Paraclostridium bifermentans ATCC 638 = DSM 14991</name>
    <dbReference type="NCBI Taxonomy" id="1233171"/>
    <lineage>
        <taxon>Bacteria</taxon>
        <taxon>Bacillati</taxon>
        <taxon>Bacillota</taxon>
        <taxon>Clostridia</taxon>
        <taxon>Peptostreptococcales</taxon>
        <taxon>Peptostreptococcaceae</taxon>
        <taxon>Paraclostridium</taxon>
    </lineage>
</organism>
<keyword evidence="5 6" id="KW-0472">Membrane</keyword>
<feature type="transmembrane region" description="Helical" evidence="6">
    <location>
        <begin position="86"/>
        <end position="110"/>
    </location>
</feature>
<dbReference type="PIRSF" id="PIRSF006060">
    <property type="entry name" value="AA_transporter"/>
    <property type="match status" value="1"/>
</dbReference>
<keyword evidence="2" id="KW-1003">Cell membrane</keyword>
<dbReference type="Pfam" id="PF13520">
    <property type="entry name" value="AA_permease_2"/>
    <property type="match status" value="1"/>
</dbReference>
<dbReference type="Gene3D" id="1.20.1740.10">
    <property type="entry name" value="Amino acid/polyamine transporter I"/>
    <property type="match status" value="1"/>
</dbReference>
<gene>
    <name evidence="7" type="ORF">C672_2681</name>
</gene>
<keyword evidence="4 6" id="KW-1133">Transmembrane helix</keyword>
<feature type="transmembrane region" description="Helical" evidence="6">
    <location>
        <begin position="36"/>
        <end position="54"/>
    </location>
</feature>
<dbReference type="EMBL" id="AVNC01000015">
    <property type="protein sequence ID" value="EQK43737.1"/>
    <property type="molecule type" value="Genomic_DNA"/>
</dbReference>
<feature type="transmembrane region" description="Helical" evidence="6">
    <location>
        <begin position="418"/>
        <end position="435"/>
    </location>
</feature>
<comment type="caution">
    <text evidence="7">The sequence shown here is derived from an EMBL/GenBank/DDBJ whole genome shotgun (WGS) entry which is preliminary data.</text>
</comment>
<dbReference type="RefSeq" id="WP_021433777.1">
    <property type="nucleotide sequence ID" value="NZ_AVNC01000015.1"/>
</dbReference>
<feature type="transmembrane region" description="Helical" evidence="6">
    <location>
        <begin position="7"/>
        <end position="24"/>
    </location>
</feature>
<dbReference type="Proteomes" id="UP000015688">
    <property type="component" value="Unassembled WGS sequence"/>
</dbReference>
<feature type="transmembrane region" description="Helical" evidence="6">
    <location>
        <begin position="122"/>
        <end position="151"/>
    </location>
</feature>